<proteinExistence type="inferred from homology"/>
<dbReference type="Proteomes" id="UP000799537">
    <property type="component" value="Unassembled WGS sequence"/>
</dbReference>
<dbReference type="GeneID" id="54564594"/>
<evidence type="ECO:0000313" key="5">
    <source>
        <dbReference type="EMBL" id="KAF2173244.1"/>
    </source>
</evidence>
<evidence type="ECO:0000259" key="4">
    <source>
        <dbReference type="Pfam" id="PF12697"/>
    </source>
</evidence>
<dbReference type="GO" id="GO:0016788">
    <property type="term" value="F:hydrolase activity, acting on ester bonds"/>
    <property type="evidence" value="ECO:0007669"/>
    <property type="project" value="UniProtKB-ARBA"/>
</dbReference>
<evidence type="ECO:0000256" key="2">
    <source>
        <dbReference type="ARBA" id="ARBA00038115"/>
    </source>
</evidence>
<dbReference type="PANTHER" id="PTHR22946:SF9">
    <property type="entry name" value="POLYKETIDE TRANSFERASE AF380"/>
    <property type="match status" value="1"/>
</dbReference>
<dbReference type="InterPro" id="IPR000073">
    <property type="entry name" value="AB_hydrolase_1"/>
</dbReference>
<dbReference type="InterPro" id="IPR000383">
    <property type="entry name" value="Xaa-Pro-like_dom"/>
</dbReference>
<dbReference type="Gene3D" id="1.10.10.800">
    <property type="match status" value="1"/>
</dbReference>
<evidence type="ECO:0000256" key="1">
    <source>
        <dbReference type="ARBA" id="ARBA00022801"/>
    </source>
</evidence>
<dbReference type="Pfam" id="PF02129">
    <property type="entry name" value="Peptidase_S15"/>
    <property type="match status" value="1"/>
</dbReference>
<feature type="domain" description="AB hydrolase-1" evidence="4">
    <location>
        <begin position="327"/>
        <end position="452"/>
    </location>
</feature>
<name>A0A6A6D1D7_ZASCE</name>
<dbReference type="Gene3D" id="3.40.50.1820">
    <property type="entry name" value="alpha/beta hydrolase"/>
    <property type="match status" value="2"/>
</dbReference>
<dbReference type="PANTHER" id="PTHR22946">
    <property type="entry name" value="DIENELACTONE HYDROLASE DOMAIN-CONTAINING PROTEIN-RELATED"/>
    <property type="match status" value="1"/>
</dbReference>
<evidence type="ECO:0008006" key="7">
    <source>
        <dbReference type="Google" id="ProtNLM"/>
    </source>
</evidence>
<protein>
    <recommendedName>
        <fullName evidence="7">AB hydrolase-1 domain-containing protein</fullName>
    </recommendedName>
</protein>
<comment type="similarity">
    <text evidence="2">Belongs to the AB hydrolase superfamily. FUS2 hydrolase family.</text>
</comment>
<evidence type="ECO:0000259" key="3">
    <source>
        <dbReference type="Pfam" id="PF02129"/>
    </source>
</evidence>
<dbReference type="SUPFAM" id="SSF53474">
    <property type="entry name" value="alpha/beta-Hydrolases"/>
    <property type="match status" value="2"/>
</dbReference>
<keyword evidence="1" id="KW-0378">Hydrolase</keyword>
<evidence type="ECO:0000313" key="6">
    <source>
        <dbReference type="Proteomes" id="UP000799537"/>
    </source>
</evidence>
<dbReference type="OrthoDB" id="2498029at2759"/>
<dbReference type="InterPro" id="IPR050261">
    <property type="entry name" value="FrsA_esterase"/>
</dbReference>
<dbReference type="RefSeq" id="XP_033674133.1">
    <property type="nucleotide sequence ID" value="XM_033811322.1"/>
</dbReference>
<dbReference type="Pfam" id="PF12697">
    <property type="entry name" value="Abhydrolase_6"/>
    <property type="match status" value="1"/>
</dbReference>
<organism evidence="5 6">
    <name type="scientific">Zasmidium cellare ATCC 36951</name>
    <dbReference type="NCBI Taxonomy" id="1080233"/>
    <lineage>
        <taxon>Eukaryota</taxon>
        <taxon>Fungi</taxon>
        <taxon>Dikarya</taxon>
        <taxon>Ascomycota</taxon>
        <taxon>Pezizomycotina</taxon>
        <taxon>Dothideomycetes</taxon>
        <taxon>Dothideomycetidae</taxon>
        <taxon>Mycosphaerellales</taxon>
        <taxon>Mycosphaerellaceae</taxon>
        <taxon>Zasmidium</taxon>
    </lineage>
</organism>
<reference evidence="5" key="1">
    <citation type="journal article" date="2020" name="Stud. Mycol.">
        <title>101 Dothideomycetes genomes: a test case for predicting lifestyles and emergence of pathogens.</title>
        <authorList>
            <person name="Haridas S."/>
            <person name="Albert R."/>
            <person name="Binder M."/>
            <person name="Bloem J."/>
            <person name="Labutti K."/>
            <person name="Salamov A."/>
            <person name="Andreopoulos B."/>
            <person name="Baker S."/>
            <person name="Barry K."/>
            <person name="Bills G."/>
            <person name="Bluhm B."/>
            <person name="Cannon C."/>
            <person name="Castanera R."/>
            <person name="Culley D."/>
            <person name="Daum C."/>
            <person name="Ezra D."/>
            <person name="Gonzalez J."/>
            <person name="Henrissat B."/>
            <person name="Kuo A."/>
            <person name="Liang C."/>
            <person name="Lipzen A."/>
            <person name="Lutzoni F."/>
            <person name="Magnuson J."/>
            <person name="Mondo S."/>
            <person name="Nolan M."/>
            <person name="Ohm R."/>
            <person name="Pangilinan J."/>
            <person name="Park H.-J."/>
            <person name="Ramirez L."/>
            <person name="Alfaro M."/>
            <person name="Sun H."/>
            <person name="Tritt A."/>
            <person name="Yoshinaga Y."/>
            <person name="Zwiers L.-H."/>
            <person name="Turgeon B."/>
            <person name="Goodwin S."/>
            <person name="Spatafora J."/>
            <person name="Crous P."/>
            <person name="Grigoriev I."/>
        </authorList>
    </citation>
    <scope>NUCLEOTIDE SEQUENCE</scope>
    <source>
        <strain evidence="5">ATCC 36951</strain>
    </source>
</reference>
<feature type="domain" description="Xaa-Pro dipeptidyl-peptidase-like" evidence="3">
    <location>
        <begin position="16"/>
        <end position="278"/>
    </location>
</feature>
<gene>
    <name evidence="5" type="ORF">M409DRAFT_49717</name>
</gene>
<dbReference type="AlphaFoldDB" id="A0A6A6D1D7"/>
<dbReference type="EMBL" id="ML993580">
    <property type="protein sequence ID" value="KAF2173244.1"/>
    <property type="molecule type" value="Genomic_DNA"/>
</dbReference>
<accession>A0A6A6D1D7</accession>
<sequence length="463" mass="51037">MPRKDVEFKTSDNVILRGWLFTPSSSNGKLPCLIMAHGWSAVKEMDLDAFAEHFTSKLPITCLVYDNRGFGASDTAKDQPRHEIVPSLQMSDYSDAITYAQSLDEVDGRKIGIWGSSYSGGHVLYVGAADKRVKTVLSQMPLVNGFENFVRLVRSDMVPGMIQMWEDDRKGRAAGKDPIVIPVVSNDPAAPSALPTPDSYEFFTAWEKKSCWKNEVTLRSIEHLRSNDPSHLIHRLAPTPLLMTVAANDVLTPTDLALEAYSRAREPKQLHIIPGGHFDGYRLPRIAILAFGPAHITPALRACCVEVTALATGFRHTVTMEHDSLAILLCPGSWHTTRHYDSFVTHAKDLYIQVDVAIPPNEEGQVTDDDFEIHVRNASQQLQAFMKDDKNVLLLAHSFGGFVACEAVTAASHVSAGRLLGIVFVAAFAPEYGRTFADLFAGQPAQSWTAIEASTVPPLFRPR</sequence>
<dbReference type="InterPro" id="IPR029058">
    <property type="entry name" value="AB_hydrolase_fold"/>
</dbReference>
<keyword evidence="6" id="KW-1185">Reference proteome</keyword>